<accession>A0A9N7VDH9</accession>
<protein>
    <submittedName>
        <fullName evidence="1">Uncharacterized protein</fullName>
    </submittedName>
</protein>
<sequence length="115" mass="12404">MALHQTPPLGPVLFGPRSGPHAWALESSGAGVSGKPPGVSLTVGCVGEARCCVVVSCDGRGYSARRIRALHGIKQFLQTVPVFLSQTSAFPWLHAGSFRQLHQPDWKRDTASYRH</sequence>
<proteinExistence type="predicted"/>
<keyword evidence="2" id="KW-1185">Reference proteome</keyword>
<gene>
    <name evidence="1" type="ORF">PLEPLA_LOCUS38040</name>
</gene>
<dbReference type="AlphaFoldDB" id="A0A9N7VDH9"/>
<dbReference type="Proteomes" id="UP001153269">
    <property type="component" value="Unassembled WGS sequence"/>
</dbReference>
<name>A0A9N7VDH9_PLEPL</name>
<evidence type="ECO:0000313" key="1">
    <source>
        <dbReference type="EMBL" id="CAB1450351.1"/>
    </source>
</evidence>
<comment type="caution">
    <text evidence="1">The sequence shown here is derived from an EMBL/GenBank/DDBJ whole genome shotgun (WGS) entry which is preliminary data.</text>
</comment>
<evidence type="ECO:0000313" key="2">
    <source>
        <dbReference type="Proteomes" id="UP001153269"/>
    </source>
</evidence>
<dbReference type="EMBL" id="CADEAL010004050">
    <property type="protein sequence ID" value="CAB1450351.1"/>
    <property type="molecule type" value="Genomic_DNA"/>
</dbReference>
<reference evidence="1" key="1">
    <citation type="submission" date="2020-03" db="EMBL/GenBank/DDBJ databases">
        <authorList>
            <person name="Weist P."/>
        </authorList>
    </citation>
    <scope>NUCLEOTIDE SEQUENCE</scope>
</reference>
<organism evidence="1 2">
    <name type="scientific">Pleuronectes platessa</name>
    <name type="common">European plaice</name>
    <dbReference type="NCBI Taxonomy" id="8262"/>
    <lineage>
        <taxon>Eukaryota</taxon>
        <taxon>Metazoa</taxon>
        <taxon>Chordata</taxon>
        <taxon>Craniata</taxon>
        <taxon>Vertebrata</taxon>
        <taxon>Euteleostomi</taxon>
        <taxon>Actinopterygii</taxon>
        <taxon>Neopterygii</taxon>
        <taxon>Teleostei</taxon>
        <taxon>Neoteleostei</taxon>
        <taxon>Acanthomorphata</taxon>
        <taxon>Carangaria</taxon>
        <taxon>Pleuronectiformes</taxon>
        <taxon>Pleuronectoidei</taxon>
        <taxon>Pleuronectidae</taxon>
        <taxon>Pleuronectes</taxon>
    </lineage>
</organism>